<organism evidence="1 2">
    <name type="scientific">Pseudomonas gingeri</name>
    <dbReference type="NCBI Taxonomy" id="117681"/>
    <lineage>
        <taxon>Bacteria</taxon>
        <taxon>Pseudomonadati</taxon>
        <taxon>Pseudomonadota</taxon>
        <taxon>Gammaproteobacteria</taxon>
        <taxon>Pseudomonadales</taxon>
        <taxon>Pseudomonadaceae</taxon>
        <taxon>Pseudomonas</taxon>
    </lineage>
</organism>
<evidence type="ECO:0000313" key="1">
    <source>
        <dbReference type="EMBL" id="NWB88379.1"/>
    </source>
</evidence>
<accession>A0A7Y7WVB0</accession>
<dbReference type="Proteomes" id="UP000522864">
    <property type="component" value="Unassembled WGS sequence"/>
</dbReference>
<dbReference type="RefSeq" id="WP_177103574.1">
    <property type="nucleotide sequence ID" value="NZ_JACAQA010000028.1"/>
</dbReference>
<proteinExistence type="predicted"/>
<dbReference type="AlphaFoldDB" id="A0A7Y7WVB0"/>
<name>A0A7Y7WVB0_9PSED</name>
<gene>
    <name evidence="1" type="ORF">HX830_26265</name>
</gene>
<dbReference type="PROSITE" id="PS51257">
    <property type="entry name" value="PROKAR_LIPOPROTEIN"/>
    <property type="match status" value="1"/>
</dbReference>
<reference evidence="1 2" key="1">
    <citation type="submission" date="2020-04" db="EMBL/GenBank/DDBJ databases">
        <title>Molecular characterization of pseudomonads from Agaricus bisporus reveal novel blotch 2 pathogens in Western Europe.</title>
        <authorList>
            <person name="Taparia T."/>
            <person name="Krijger M."/>
            <person name="Haynes E."/>
            <person name="Elpinstone J.G."/>
            <person name="Noble R."/>
            <person name="Van Der Wolf J."/>
        </authorList>
    </citation>
    <scope>NUCLEOTIDE SEQUENCE [LARGE SCALE GENOMIC DNA]</scope>
    <source>
        <strain evidence="1 2">G9001</strain>
    </source>
</reference>
<protein>
    <recommendedName>
        <fullName evidence="3">Lipoprotein</fullName>
    </recommendedName>
</protein>
<sequence>MDASFHRFSCFPLLTLALALSGCQTSGFGSYSPPAVSSGPEVFNAVLNEPPEPNLIVRKGDQITYAVITPSELGHRYMVRFISDCSQPTARMLFYTAGGMKLFSDGSQAHPEEIGQLPSEQKKQYFQGAQLKQACAQTALTDWRVVATPDHQDWQLIDRASLKVKGDEVIFWSARVPAREMLTPDRTAVYKQSRQWWRANCSQQQLTLLSDFYFGADSYVIGSAWREKRVPKSSSLLQADERQLLQLACGKPQSLDQYPHYEGRKQSGFELPPQVIAAPVLKAIEALNMPAPQKSIQHLRLASNDMEEAKRSGLYNLMRWGRDSYYESSGAGKLLIEHRQVSPNQEVDVSFRGLITLSKSSYYTPVSGPTISDRPPAIDLRFKGDWAKMPVGAQLRYTLQISFTFGDVPGIPLDYSVTCNVESQQPASDYYPNLTGNAKVLSCTGKDYDWGQGVATYAYLEVYGLFVPLEYVGNGPPKWYGKWTIKSVE</sequence>
<comment type="caution">
    <text evidence="1">The sequence shown here is derived from an EMBL/GenBank/DDBJ whole genome shotgun (WGS) entry which is preliminary data.</text>
</comment>
<evidence type="ECO:0008006" key="3">
    <source>
        <dbReference type="Google" id="ProtNLM"/>
    </source>
</evidence>
<evidence type="ECO:0000313" key="2">
    <source>
        <dbReference type="Proteomes" id="UP000522864"/>
    </source>
</evidence>
<dbReference type="EMBL" id="JACAQA010000028">
    <property type="protein sequence ID" value="NWB88379.1"/>
    <property type="molecule type" value="Genomic_DNA"/>
</dbReference>